<dbReference type="EMBL" id="CP011542">
    <property type="protein sequence ID" value="AKK04606.1"/>
    <property type="molecule type" value="Genomic_DNA"/>
</dbReference>
<dbReference type="Pfam" id="PF01551">
    <property type="entry name" value="Peptidase_M23"/>
    <property type="match status" value="1"/>
</dbReference>
<reference evidence="3 4" key="1">
    <citation type="journal article" date="2015" name="Genome Announc.">
        <title>Complete Genome Sequence of the Type Strain Corynebacterium mustelae DSM 45274, Isolated from Various Tissues of a Male Ferret with Lethal Sepsis.</title>
        <authorList>
            <person name="Ruckert C."/>
            <person name="Eimer J."/>
            <person name="Winkler A."/>
            <person name="Tauch A."/>
        </authorList>
    </citation>
    <scope>NUCLEOTIDE SEQUENCE [LARGE SCALE GENOMIC DNA]</scope>
    <source>
        <strain evidence="3 4">DSM 45274</strain>
    </source>
</reference>
<dbReference type="RefSeq" id="WP_236690137.1">
    <property type="nucleotide sequence ID" value="NZ_CP011542.1"/>
</dbReference>
<dbReference type="GO" id="GO:0003796">
    <property type="term" value="F:lysozyme activity"/>
    <property type="evidence" value="ECO:0007669"/>
    <property type="project" value="InterPro"/>
</dbReference>
<dbReference type="GO" id="GO:0016998">
    <property type="term" value="P:cell wall macromolecule catabolic process"/>
    <property type="evidence" value="ECO:0007669"/>
    <property type="project" value="InterPro"/>
</dbReference>
<dbReference type="KEGG" id="cmv:CMUST_01285"/>
<dbReference type="GO" id="GO:0009253">
    <property type="term" value="P:peptidoglycan catabolic process"/>
    <property type="evidence" value="ECO:0007669"/>
    <property type="project" value="InterPro"/>
</dbReference>
<evidence type="ECO:0000256" key="1">
    <source>
        <dbReference type="ARBA" id="ARBA00010646"/>
    </source>
</evidence>
<keyword evidence="4" id="KW-1185">Reference proteome</keyword>
<dbReference type="PANTHER" id="PTHR21666">
    <property type="entry name" value="PEPTIDASE-RELATED"/>
    <property type="match status" value="1"/>
</dbReference>
<organism evidence="3 4">
    <name type="scientific">Corynebacterium mustelae</name>
    <dbReference type="NCBI Taxonomy" id="571915"/>
    <lineage>
        <taxon>Bacteria</taxon>
        <taxon>Bacillati</taxon>
        <taxon>Actinomycetota</taxon>
        <taxon>Actinomycetes</taxon>
        <taxon>Mycobacteriales</taxon>
        <taxon>Corynebacteriaceae</taxon>
        <taxon>Corynebacterium</taxon>
    </lineage>
</organism>
<dbReference type="InterPro" id="IPR011055">
    <property type="entry name" value="Dup_hybrid_motif"/>
</dbReference>
<evidence type="ECO:0000259" key="2">
    <source>
        <dbReference type="Pfam" id="PF01551"/>
    </source>
</evidence>
<dbReference type="PATRIC" id="fig|571915.4.peg.262"/>
<proteinExistence type="inferred from homology"/>
<sequence length="442" mass="48429">MSTVMPVKRGFEVTSSFGPRWGTIHYGTDFGRPGGCGGEPVFAIRAGTVTNAGPASGFGRWVCVDHPAEVGGGLSVYGHVVPEVRVGQRVEAGQRIAHIDPNKATNGGVDPHLHLEFHRYVWSPPGPNRLDPMTILRGAPWPDGAPPTTEPKGGTIFGVDISEHQDGMPLTRAAEEGIQFAIVRTTDGTYKDRTYRSHVDDGRGAGLVLAAYHYLRNPSEGTTIRQQVDASLAVMGEHHRLPMWLDCETDAGLHPDHIREAKRLFEDAGIRVIGCYSYVPWWEGRIAGGEPDSHEFGAFWVAAYGRNPYGAPRVIYPGDNHAQWSYPLGNQLPIIWQFGSNASVAGRSVDINAFKGNVDQLRALFTGEKPREENIMLGITREILDIVKDIRAQLRGPELKGWLQLGQNAKGQFLTLVDAVSALRKDIAHLTDEVKNLKKEGK</sequence>
<dbReference type="Proteomes" id="UP000035199">
    <property type="component" value="Chromosome"/>
</dbReference>
<dbReference type="InterPro" id="IPR050570">
    <property type="entry name" value="Cell_wall_metabolism_enzyme"/>
</dbReference>
<dbReference type="GO" id="GO:0004222">
    <property type="term" value="F:metalloendopeptidase activity"/>
    <property type="evidence" value="ECO:0007669"/>
    <property type="project" value="TreeGrafter"/>
</dbReference>
<dbReference type="Gene3D" id="2.70.70.10">
    <property type="entry name" value="Glucose Permease (Domain IIA)"/>
    <property type="match status" value="1"/>
</dbReference>
<dbReference type="InterPro" id="IPR017853">
    <property type="entry name" value="GH"/>
</dbReference>
<dbReference type="STRING" id="571915.CMUST_01285"/>
<dbReference type="PANTHER" id="PTHR21666:SF270">
    <property type="entry name" value="MUREIN HYDROLASE ACTIVATOR ENVC"/>
    <property type="match status" value="1"/>
</dbReference>
<dbReference type="SUPFAM" id="SSF51445">
    <property type="entry name" value="(Trans)glycosidases"/>
    <property type="match status" value="1"/>
</dbReference>
<feature type="domain" description="M23ase beta-sheet core" evidence="2">
    <location>
        <begin position="24"/>
        <end position="119"/>
    </location>
</feature>
<dbReference type="AlphaFoldDB" id="A0A0G3GTV5"/>
<dbReference type="Pfam" id="PF01183">
    <property type="entry name" value="Glyco_hydro_25"/>
    <property type="match status" value="1"/>
</dbReference>
<comment type="similarity">
    <text evidence="1">Belongs to the glycosyl hydrolase 25 family.</text>
</comment>
<dbReference type="CDD" id="cd12797">
    <property type="entry name" value="M23_peptidase"/>
    <property type="match status" value="1"/>
</dbReference>
<name>A0A0G3GTV5_9CORY</name>
<dbReference type="Gene3D" id="3.20.20.80">
    <property type="entry name" value="Glycosidases"/>
    <property type="match status" value="1"/>
</dbReference>
<reference evidence="4" key="2">
    <citation type="submission" date="2015-05" db="EMBL/GenBank/DDBJ databases">
        <title>Complete genome sequence of Corynebacterium mustelae DSM 45274, isolated from various tissues of a male ferret with lethal sepsis.</title>
        <authorList>
            <person name="Ruckert C."/>
            <person name="Albersmeier A."/>
            <person name="Winkler A."/>
            <person name="Tauch A."/>
        </authorList>
    </citation>
    <scope>NUCLEOTIDE SEQUENCE [LARGE SCALE GENOMIC DNA]</scope>
    <source>
        <strain evidence="4">DSM 45274</strain>
    </source>
</reference>
<gene>
    <name evidence="3" type="ORF">CMUST_01285</name>
</gene>
<dbReference type="InterPro" id="IPR002053">
    <property type="entry name" value="Glyco_hydro_25"/>
</dbReference>
<dbReference type="InterPro" id="IPR016047">
    <property type="entry name" value="M23ase_b-sheet_dom"/>
</dbReference>
<evidence type="ECO:0000313" key="3">
    <source>
        <dbReference type="EMBL" id="AKK04606.1"/>
    </source>
</evidence>
<dbReference type="CDD" id="cd00599">
    <property type="entry name" value="GH25_muramidase"/>
    <property type="match status" value="1"/>
</dbReference>
<protein>
    <submittedName>
        <fullName evidence="3">Lysozyme M1 (1,4-beta-N-acetylmuramidase)</fullName>
    </submittedName>
</protein>
<accession>A0A0G3GTV5</accession>
<dbReference type="SUPFAM" id="SSF51261">
    <property type="entry name" value="Duplicated hybrid motif"/>
    <property type="match status" value="1"/>
</dbReference>
<dbReference type="PROSITE" id="PS51904">
    <property type="entry name" value="GLYCOSYL_HYDROL_F25_2"/>
    <property type="match status" value="1"/>
</dbReference>
<evidence type="ECO:0000313" key="4">
    <source>
        <dbReference type="Proteomes" id="UP000035199"/>
    </source>
</evidence>